<evidence type="ECO:0000256" key="1">
    <source>
        <dbReference type="SAM" id="MobiDB-lite"/>
    </source>
</evidence>
<dbReference type="STRING" id="1209931.A0A135TYZ0"/>
<comment type="caution">
    <text evidence="2">The sequence shown here is derived from an EMBL/GenBank/DDBJ whole genome shotgun (WGS) entry which is preliminary data.</text>
</comment>
<dbReference type="Gene3D" id="6.10.140.2040">
    <property type="match status" value="1"/>
</dbReference>
<dbReference type="InterPro" id="IPR036047">
    <property type="entry name" value="F-box-like_dom_sf"/>
</dbReference>
<evidence type="ECO:0000313" key="3">
    <source>
        <dbReference type="Proteomes" id="UP000070121"/>
    </source>
</evidence>
<feature type="region of interest" description="Disordered" evidence="1">
    <location>
        <begin position="38"/>
        <end position="67"/>
    </location>
</feature>
<sequence>MIECQLLPLDEETPRAPANRGTESHLSALLERWRRKLQMDQSHHPSQGEGASSPVPSPPHCHAPSQFNNRRQRACSLSLNVFCRMKGAPVTSSSTLVIGLYSGLNSGLNFDHETHPLGPSGRFYCPLSAVSYPTPVSSVPLIRPDHPLLAPSLSIAALSDDSLDVCQHRIGFLILSISAHPVSLFPTTPAYRLVVPWYAAYLLVRLSEALGSILRSPRLYSLLAPLVYAIPCLAPTRPPAHAPNRRIPLLLRSNGQLMTTTRPEQPRQLEQLSRSSTPLSHLCFELFGAQNKSIGAITISSLARDRVSHGRNARRDGPRPAPLFDPPACYITFISRILDSTYPVVTDARPCPQPADGARGDDYYYHHHQQYFLEASSSSCLAYFGPPYQPTGAISELPNEIMLHILGYLDANHHLRHLSLSPILHHYRLRHTRAILPPLLSSPSRPSLAELIARSIFLTHTSVVSRRLARSLVSIRLSRRLASRPSAEALVERAVLPPECVPGMSMVQVAPALVAKRRAIEKEKVKDGLRKWVEGVWKGEVRQREEGIKKWEETKGVGRVWRLRRFWERVSRGDGASLQ</sequence>
<proteinExistence type="predicted"/>
<reference evidence="2 3" key="1">
    <citation type="submission" date="2014-02" db="EMBL/GenBank/DDBJ databases">
        <title>The genome sequence of Colletotrichum salicis CBS 607.94.</title>
        <authorList>
            <person name="Baroncelli R."/>
            <person name="Thon M.R."/>
        </authorList>
    </citation>
    <scope>NUCLEOTIDE SEQUENCE [LARGE SCALE GENOMIC DNA]</scope>
    <source>
        <strain evidence="2 3">CBS 607.94</strain>
    </source>
</reference>
<dbReference type="AlphaFoldDB" id="A0A135TYZ0"/>
<gene>
    <name evidence="2" type="ORF">CSAL01_01302</name>
</gene>
<organism evidence="2 3">
    <name type="scientific">Colletotrichum salicis</name>
    <dbReference type="NCBI Taxonomy" id="1209931"/>
    <lineage>
        <taxon>Eukaryota</taxon>
        <taxon>Fungi</taxon>
        <taxon>Dikarya</taxon>
        <taxon>Ascomycota</taxon>
        <taxon>Pezizomycotina</taxon>
        <taxon>Sordariomycetes</taxon>
        <taxon>Hypocreomycetidae</taxon>
        <taxon>Glomerellales</taxon>
        <taxon>Glomerellaceae</taxon>
        <taxon>Colletotrichum</taxon>
        <taxon>Colletotrichum acutatum species complex</taxon>
    </lineage>
</organism>
<dbReference type="SUPFAM" id="SSF81383">
    <property type="entry name" value="F-box domain"/>
    <property type="match status" value="1"/>
</dbReference>
<protein>
    <submittedName>
        <fullName evidence="2">F-box domain-containing protein</fullName>
    </submittedName>
</protein>
<keyword evidence="3" id="KW-1185">Reference proteome</keyword>
<dbReference type="EMBL" id="JFFI01001838">
    <property type="protein sequence ID" value="KXH53364.1"/>
    <property type="molecule type" value="Genomic_DNA"/>
</dbReference>
<feature type="region of interest" description="Disordered" evidence="1">
    <location>
        <begin position="1"/>
        <end position="24"/>
    </location>
</feature>
<evidence type="ECO:0000313" key="2">
    <source>
        <dbReference type="EMBL" id="KXH53364.1"/>
    </source>
</evidence>
<name>A0A135TYZ0_9PEZI</name>
<dbReference type="OrthoDB" id="3219396at2759"/>
<accession>A0A135TYZ0</accession>
<dbReference type="Proteomes" id="UP000070121">
    <property type="component" value="Unassembled WGS sequence"/>
</dbReference>